<dbReference type="InterPro" id="IPR045444">
    <property type="entry name" value="DUF6503"/>
</dbReference>
<name>A0ABX1S2Z2_9FLAO</name>
<dbReference type="EMBL" id="JABBHF010000008">
    <property type="protein sequence ID" value="NMH88804.1"/>
    <property type="molecule type" value="Genomic_DNA"/>
</dbReference>
<protein>
    <submittedName>
        <fullName evidence="1">Deoxyribose-phosphate aldolase</fullName>
    </submittedName>
</protein>
<dbReference type="Pfam" id="PF20113">
    <property type="entry name" value="DUF6503"/>
    <property type="match status" value="1"/>
</dbReference>
<keyword evidence="2" id="KW-1185">Reference proteome</keyword>
<comment type="caution">
    <text evidence="1">The sequence shown here is derived from an EMBL/GenBank/DDBJ whole genome shotgun (WGS) entry which is preliminary data.</text>
</comment>
<dbReference type="Proteomes" id="UP000746690">
    <property type="component" value="Unassembled WGS sequence"/>
</dbReference>
<organism evidence="1 2">
    <name type="scientific">Flavivirga algicola</name>
    <dbReference type="NCBI Taxonomy" id="2729136"/>
    <lineage>
        <taxon>Bacteria</taxon>
        <taxon>Pseudomonadati</taxon>
        <taxon>Bacteroidota</taxon>
        <taxon>Flavobacteriia</taxon>
        <taxon>Flavobacteriales</taxon>
        <taxon>Flavobacteriaceae</taxon>
        <taxon>Flavivirga</taxon>
    </lineage>
</organism>
<reference evidence="1 2" key="1">
    <citation type="submission" date="2020-04" db="EMBL/GenBank/DDBJ databases">
        <title>A Flavivirga sp. nov.</title>
        <authorList>
            <person name="Sun X."/>
        </authorList>
    </citation>
    <scope>NUCLEOTIDE SEQUENCE [LARGE SCALE GENOMIC DNA]</scope>
    <source>
        <strain evidence="1 2">Y03</strain>
    </source>
</reference>
<evidence type="ECO:0000313" key="1">
    <source>
        <dbReference type="EMBL" id="NMH88804.1"/>
    </source>
</evidence>
<proteinExistence type="predicted"/>
<accession>A0ABX1S2Z2</accession>
<gene>
    <name evidence="1" type="ORF">HHX25_14920</name>
</gene>
<sequence>MFFSCKQEDAQYIIDKAIEVSGGSLIDSSSINFNFRDRHYIAKRHNGSFSYGRLTVSSKDSILDILTNTGFKRLVNNTPVSIPDGMVLKYGSSVNSVHYFSILPYGLNDSAVNKKYLGKVTIKNKPYHKIKITFNKEGGGEDFEDEFVYWIDVETFKVDYLAYSYEEGDDTGLRFREAYNERYVKGIRFVDYINFKPLDKHASLLLLDSLYSIKGLKELSKIKLEEVKVE</sequence>
<evidence type="ECO:0000313" key="2">
    <source>
        <dbReference type="Proteomes" id="UP000746690"/>
    </source>
</evidence>